<evidence type="ECO:0000313" key="5">
    <source>
        <dbReference type="Proteomes" id="UP000037267"/>
    </source>
</evidence>
<sequence>MNKKEIQKRRMMHYFIDAAYKIIEEDGIESVTIRKVSDLAGYNSATLYNYFENIDHLIFLSAMRYIKDYTVSLSKYIKDANNALEKFLCIWECFCKYSFEKPEIYHAIFFAKLDKNLEDYVSQYYDLFPEDLGSSSEDLSAMLLKHNIYDRGMTILEECAKENFINEEDASAINEITLLIYEGILLRVIRKKITSEEAVMKTIKYIKKVVISYTIKDI</sequence>
<evidence type="ECO:0000256" key="1">
    <source>
        <dbReference type="ARBA" id="ARBA00023125"/>
    </source>
</evidence>
<dbReference type="RefSeq" id="WP_050379049.1">
    <property type="nucleotide sequence ID" value="NZ_LGSS01000035.1"/>
</dbReference>
<dbReference type="PROSITE" id="PS50977">
    <property type="entry name" value="HTH_TETR_2"/>
    <property type="match status" value="1"/>
</dbReference>
<evidence type="ECO:0000256" key="2">
    <source>
        <dbReference type="PROSITE-ProRule" id="PRU00335"/>
    </source>
</evidence>
<feature type="DNA-binding region" description="H-T-H motif" evidence="2">
    <location>
        <begin position="32"/>
        <end position="51"/>
    </location>
</feature>
<dbReference type="Proteomes" id="UP000037267">
    <property type="component" value="Unassembled WGS sequence"/>
</dbReference>
<evidence type="ECO:0000313" key="4">
    <source>
        <dbReference type="EMBL" id="KNF07002.1"/>
    </source>
</evidence>
<dbReference type="Pfam" id="PF00440">
    <property type="entry name" value="TetR_N"/>
    <property type="match status" value="1"/>
</dbReference>
<dbReference type="InterPro" id="IPR001647">
    <property type="entry name" value="HTH_TetR"/>
</dbReference>
<feature type="domain" description="HTH tetR-type" evidence="3">
    <location>
        <begin position="9"/>
        <end position="69"/>
    </location>
</feature>
<reference evidence="5" key="1">
    <citation type="submission" date="2015-07" db="EMBL/GenBank/DDBJ databases">
        <title>Draft genome sequence of the purine-degrading Gottschalkia purinilyticum DSM 1384 (formerly Clostridium purinilyticum).</title>
        <authorList>
            <person name="Poehlein A."/>
            <person name="Schiel-Bengelsdorf B."/>
            <person name="Bengelsdorf F.R."/>
            <person name="Daniel R."/>
            <person name="Duerre P."/>
        </authorList>
    </citation>
    <scope>NUCLEOTIDE SEQUENCE [LARGE SCALE GENOMIC DNA]</scope>
    <source>
        <strain evidence="5">DSM 1384</strain>
    </source>
</reference>
<dbReference type="InterPro" id="IPR009057">
    <property type="entry name" value="Homeodomain-like_sf"/>
</dbReference>
<dbReference type="EMBL" id="LGSS01000035">
    <property type="protein sequence ID" value="KNF07002.1"/>
    <property type="molecule type" value="Genomic_DNA"/>
</dbReference>
<dbReference type="SUPFAM" id="SSF46689">
    <property type="entry name" value="Homeodomain-like"/>
    <property type="match status" value="1"/>
</dbReference>
<evidence type="ECO:0000259" key="3">
    <source>
        <dbReference type="PROSITE" id="PS50977"/>
    </source>
</evidence>
<dbReference type="PATRIC" id="fig|1503.3.peg.1829"/>
<comment type="caution">
    <text evidence="4">The sequence shown here is derived from an EMBL/GenBank/DDBJ whole genome shotgun (WGS) entry which is preliminary data.</text>
</comment>
<keyword evidence="1 2" id="KW-0238">DNA-binding</keyword>
<keyword evidence="5" id="KW-1185">Reference proteome</keyword>
<name>A0A0L0W6A0_GOTPU</name>
<accession>A0A0L0W6A0</accession>
<dbReference type="OrthoDB" id="5366068at2"/>
<dbReference type="AlphaFoldDB" id="A0A0L0W6A0"/>
<dbReference type="Gene3D" id="1.10.357.10">
    <property type="entry name" value="Tetracycline Repressor, domain 2"/>
    <property type="match status" value="1"/>
</dbReference>
<proteinExistence type="predicted"/>
<organism evidence="4 5">
    <name type="scientific">Gottschalkia purinilytica</name>
    <name type="common">Clostridium purinilyticum</name>
    <dbReference type="NCBI Taxonomy" id="1503"/>
    <lineage>
        <taxon>Bacteria</taxon>
        <taxon>Bacillati</taxon>
        <taxon>Bacillota</taxon>
        <taxon>Tissierellia</taxon>
        <taxon>Tissierellales</taxon>
        <taxon>Gottschalkiaceae</taxon>
        <taxon>Gottschalkia</taxon>
    </lineage>
</organism>
<protein>
    <submittedName>
        <fullName evidence="4">Transcriptional regulator, TetR family</fullName>
    </submittedName>
</protein>
<dbReference type="GO" id="GO:0003677">
    <property type="term" value="F:DNA binding"/>
    <property type="evidence" value="ECO:0007669"/>
    <property type="project" value="UniProtKB-UniRule"/>
</dbReference>
<gene>
    <name evidence="4" type="primary">grdR</name>
    <name evidence="4" type="ORF">CLPU_35c00050</name>
</gene>
<dbReference type="STRING" id="1503.CLPU_35c00050"/>